<dbReference type="GO" id="GO:0005774">
    <property type="term" value="C:vacuolar membrane"/>
    <property type="evidence" value="ECO:0007669"/>
    <property type="project" value="TreeGrafter"/>
</dbReference>
<dbReference type="Proteomes" id="UP000276133">
    <property type="component" value="Unassembled WGS sequence"/>
</dbReference>
<keyword evidence="5" id="KW-0532">Neurotransmitter transport</keyword>
<dbReference type="GO" id="GO:0030659">
    <property type="term" value="C:cytoplasmic vesicle membrane"/>
    <property type="evidence" value="ECO:0007669"/>
    <property type="project" value="UniProtKB-SubCell"/>
</dbReference>
<evidence type="ECO:0000256" key="7">
    <source>
        <dbReference type="ARBA" id="ARBA00023136"/>
    </source>
</evidence>
<evidence type="ECO:0000256" key="2">
    <source>
        <dbReference type="ARBA" id="ARBA00008066"/>
    </source>
</evidence>
<name>A0A3M7S7D6_BRAPC</name>
<dbReference type="EMBL" id="REGN01001907">
    <property type="protein sequence ID" value="RNA31691.1"/>
    <property type="molecule type" value="Genomic_DNA"/>
</dbReference>
<feature type="transmembrane region" description="Helical" evidence="9">
    <location>
        <begin position="362"/>
        <end position="381"/>
    </location>
</feature>
<feature type="transmembrane region" description="Helical" evidence="9">
    <location>
        <begin position="388"/>
        <end position="410"/>
    </location>
</feature>
<dbReference type="PANTHER" id="PTHR22950">
    <property type="entry name" value="AMINO ACID TRANSPORTER"/>
    <property type="match status" value="1"/>
</dbReference>
<dbReference type="PANTHER" id="PTHR22950:SF689">
    <property type="entry name" value="VESICULAR INHIBITORY AMINO ACID TRANSPORTER"/>
    <property type="match status" value="1"/>
</dbReference>
<evidence type="ECO:0000256" key="9">
    <source>
        <dbReference type="SAM" id="Phobius"/>
    </source>
</evidence>
<evidence type="ECO:0000256" key="8">
    <source>
        <dbReference type="ARBA" id="ARBA00023329"/>
    </source>
</evidence>
<accession>A0A3M7S7D6</accession>
<feature type="transmembrane region" description="Helical" evidence="9">
    <location>
        <begin position="422"/>
        <end position="441"/>
    </location>
</feature>
<feature type="transmembrane region" description="Helical" evidence="9">
    <location>
        <begin position="50"/>
        <end position="67"/>
    </location>
</feature>
<evidence type="ECO:0000313" key="12">
    <source>
        <dbReference type="Proteomes" id="UP000276133"/>
    </source>
</evidence>
<dbReference type="GO" id="GO:0006836">
    <property type="term" value="P:neurotransmitter transport"/>
    <property type="evidence" value="ECO:0007669"/>
    <property type="project" value="UniProtKB-KW"/>
</dbReference>
<proteinExistence type="inferred from homology"/>
<feature type="transmembrane region" description="Helical" evidence="9">
    <location>
        <begin position="183"/>
        <end position="205"/>
    </location>
</feature>
<comment type="similarity">
    <text evidence="2">Belongs to the amino acid/polyamine transporter 2 family.</text>
</comment>
<reference evidence="11 12" key="1">
    <citation type="journal article" date="2018" name="Sci. Rep.">
        <title>Genomic signatures of local adaptation to the degree of environmental predictability in rotifers.</title>
        <authorList>
            <person name="Franch-Gras L."/>
            <person name="Hahn C."/>
            <person name="Garcia-Roger E.M."/>
            <person name="Carmona M.J."/>
            <person name="Serra M."/>
            <person name="Gomez A."/>
        </authorList>
    </citation>
    <scope>NUCLEOTIDE SEQUENCE [LARGE SCALE GENOMIC DNA]</scope>
    <source>
        <strain evidence="11">HYR1</strain>
    </source>
</reference>
<keyword evidence="7 9" id="KW-0472">Membrane</keyword>
<evidence type="ECO:0000256" key="1">
    <source>
        <dbReference type="ARBA" id="ARBA00004439"/>
    </source>
</evidence>
<keyword evidence="12" id="KW-1185">Reference proteome</keyword>
<evidence type="ECO:0000256" key="4">
    <source>
        <dbReference type="ARBA" id="ARBA00022692"/>
    </source>
</evidence>
<gene>
    <name evidence="11" type="ORF">BpHYR1_004623</name>
</gene>
<protein>
    <submittedName>
        <fullName evidence="11">Vesicular inhibitory amino acid transporter</fullName>
    </submittedName>
</protein>
<evidence type="ECO:0000259" key="10">
    <source>
        <dbReference type="Pfam" id="PF01490"/>
    </source>
</evidence>
<dbReference type="OrthoDB" id="6021076at2759"/>
<dbReference type="InterPro" id="IPR013057">
    <property type="entry name" value="AA_transpt_TM"/>
</dbReference>
<evidence type="ECO:0000313" key="11">
    <source>
        <dbReference type="EMBL" id="RNA31691.1"/>
    </source>
</evidence>
<evidence type="ECO:0000256" key="6">
    <source>
        <dbReference type="ARBA" id="ARBA00022989"/>
    </source>
</evidence>
<feature type="transmembrane region" description="Helical" evidence="9">
    <location>
        <begin position="217"/>
        <end position="237"/>
    </location>
</feature>
<dbReference type="AlphaFoldDB" id="A0A3M7S7D6"/>
<feature type="domain" description="Amino acid transporter transmembrane" evidence="10">
    <location>
        <begin position="32"/>
        <end position="75"/>
    </location>
</feature>
<keyword evidence="6 9" id="KW-1133">Transmembrane helix</keyword>
<dbReference type="GO" id="GO:0015179">
    <property type="term" value="F:L-amino acid transmembrane transporter activity"/>
    <property type="evidence" value="ECO:0007669"/>
    <property type="project" value="TreeGrafter"/>
</dbReference>
<evidence type="ECO:0000256" key="3">
    <source>
        <dbReference type="ARBA" id="ARBA00022448"/>
    </source>
</evidence>
<feature type="domain" description="Amino acid transporter transmembrane" evidence="10">
    <location>
        <begin position="95"/>
        <end position="442"/>
    </location>
</feature>
<sequence>MVKYYPFCGLKTFPLVFNLVKNISLANSTFFSFKGMFVVSLPFAVKSGGYWALLSMILVAYICSYTGKILVDCLYDECDDQIAYIKPKFLKLKTSYSCRRTRVRTSYVDIAADVWGGRIGAGLVNVAQNIELLMTCILYLVLCGDLFVGSFPNMGLDHSSWTILSCMILVPCAFIKSLKFVSSLSLCNAVVHIVINLIIVVYCLTKVFDWDFGKIDVRLNVCSFPISLGIIVFGYTSQIFLPSMEGNMIDKSKFDPMLYVTHFVAAAFKCLFGLVGFLTWQENTKEVITNNLPTQQLKIIVNVILIIKALLSYPLPYYASVELLEASLFLKDDENLSSHHAAKSRPPLFAYSCYLADGDLKFWAVLLRIGLILFTLFLAIFIPHFAYLMALIGSITGTMLSLIWPCYFHLHLKRRTLVWHQKLTNVAIIVFGLVITVTGVYNSSNELAKALGRDLAEAGFLNTEWFLKKV</sequence>
<comment type="caution">
    <text evidence="11">The sequence shown here is derived from an EMBL/GenBank/DDBJ whole genome shotgun (WGS) entry which is preliminary data.</text>
</comment>
<comment type="subcellular location">
    <subcellularLocation>
        <location evidence="1">Cytoplasmic vesicle membrane</location>
        <topology evidence="1">Multi-pass membrane protein</topology>
    </subcellularLocation>
</comment>
<keyword evidence="3" id="KW-0813">Transport</keyword>
<feature type="transmembrane region" description="Helical" evidence="9">
    <location>
        <begin position="257"/>
        <end position="278"/>
    </location>
</feature>
<feature type="transmembrane region" description="Helical" evidence="9">
    <location>
        <begin position="130"/>
        <end position="148"/>
    </location>
</feature>
<feature type="transmembrane region" description="Helical" evidence="9">
    <location>
        <begin position="23"/>
        <end position="43"/>
    </location>
</feature>
<evidence type="ECO:0000256" key="5">
    <source>
        <dbReference type="ARBA" id="ARBA00022775"/>
    </source>
</evidence>
<feature type="transmembrane region" description="Helical" evidence="9">
    <location>
        <begin position="299"/>
        <end position="319"/>
    </location>
</feature>
<dbReference type="STRING" id="10195.A0A3M7S7D6"/>
<organism evidence="11 12">
    <name type="scientific">Brachionus plicatilis</name>
    <name type="common">Marine rotifer</name>
    <name type="synonym">Brachionus muelleri</name>
    <dbReference type="NCBI Taxonomy" id="10195"/>
    <lineage>
        <taxon>Eukaryota</taxon>
        <taxon>Metazoa</taxon>
        <taxon>Spiralia</taxon>
        <taxon>Gnathifera</taxon>
        <taxon>Rotifera</taxon>
        <taxon>Eurotatoria</taxon>
        <taxon>Monogononta</taxon>
        <taxon>Pseudotrocha</taxon>
        <taxon>Ploima</taxon>
        <taxon>Brachionidae</taxon>
        <taxon>Brachionus</taxon>
    </lineage>
</organism>
<dbReference type="Pfam" id="PF01490">
    <property type="entry name" value="Aa_trans"/>
    <property type="match status" value="2"/>
</dbReference>
<keyword evidence="4 9" id="KW-0812">Transmembrane</keyword>
<keyword evidence="8" id="KW-0968">Cytoplasmic vesicle</keyword>